<evidence type="ECO:0000259" key="5">
    <source>
        <dbReference type="Pfam" id="PF07687"/>
    </source>
</evidence>
<name>A0ABN2U1V9_9MICO</name>
<dbReference type="InterPro" id="IPR011650">
    <property type="entry name" value="Peptidase_M20_dimer"/>
</dbReference>
<gene>
    <name evidence="6" type="ORF">GCM10009819_07690</name>
</gene>
<feature type="region of interest" description="Disordered" evidence="4">
    <location>
        <begin position="311"/>
        <end position="331"/>
    </location>
</feature>
<keyword evidence="3" id="KW-0378">Hydrolase</keyword>
<dbReference type="InterPro" id="IPR002933">
    <property type="entry name" value="Peptidase_M20"/>
</dbReference>
<keyword evidence="7" id="KW-1185">Reference proteome</keyword>
<organism evidence="6 7">
    <name type="scientific">Agromyces tropicus</name>
    <dbReference type="NCBI Taxonomy" id="555371"/>
    <lineage>
        <taxon>Bacteria</taxon>
        <taxon>Bacillati</taxon>
        <taxon>Actinomycetota</taxon>
        <taxon>Actinomycetes</taxon>
        <taxon>Micrococcales</taxon>
        <taxon>Microbacteriaceae</taxon>
        <taxon>Agromyces</taxon>
    </lineage>
</organism>
<reference evidence="6 7" key="1">
    <citation type="journal article" date="2019" name="Int. J. Syst. Evol. Microbiol.">
        <title>The Global Catalogue of Microorganisms (GCM) 10K type strain sequencing project: providing services to taxonomists for standard genome sequencing and annotation.</title>
        <authorList>
            <consortium name="The Broad Institute Genomics Platform"/>
            <consortium name="The Broad Institute Genome Sequencing Center for Infectious Disease"/>
            <person name="Wu L."/>
            <person name="Ma J."/>
        </authorList>
    </citation>
    <scope>NUCLEOTIDE SEQUENCE [LARGE SCALE GENOMIC DNA]</scope>
    <source>
        <strain evidence="6 7">JCM 15672</strain>
    </source>
</reference>
<evidence type="ECO:0000256" key="4">
    <source>
        <dbReference type="SAM" id="MobiDB-lite"/>
    </source>
</evidence>
<dbReference type="InterPro" id="IPR051458">
    <property type="entry name" value="Cyt/Met_Dipeptidase"/>
</dbReference>
<protein>
    <recommendedName>
        <fullName evidence="5">Peptidase M20 dimerisation domain-containing protein</fullName>
    </recommendedName>
</protein>
<evidence type="ECO:0000313" key="6">
    <source>
        <dbReference type="EMBL" id="GAA2026911.1"/>
    </source>
</evidence>
<sequence>MNITFVVDGEEESGSPTFRSWAAEHVHRLRADFAVVSELGFHDGNVPAITSSLRGIVSLHIEVETGHGELLAGNFAGAVQNPANALAHVLAGLVDRNGRITIPGVLDDVAALDPAVRTSLAATPFDAPAFRRSAGVTSFGDPRWSVLESRTGRPALDVNGLHAGFTGPGPKAVIPARASAKVSIRLVPNQIPERVAHLVVEHLKRAAPPDTHIRTTIELLSPPTRMDAEHPAISAALAALRTSFEREPVQLHGGGSLPVLGVMTETLGLPVMSMGFMQPGSNEHAPNEWLLEDNFERGTRAIALFCAELGASGRPSPEASPSPHDVDRDRS</sequence>
<evidence type="ECO:0000313" key="7">
    <source>
        <dbReference type="Proteomes" id="UP001501196"/>
    </source>
</evidence>
<dbReference type="Pfam" id="PF01546">
    <property type="entry name" value="Peptidase_M20"/>
    <property type="match status" value="1"/>
</dbReference>
<proteinExistence type="predicted"/>
<dbReference type="PANTHER" id="PTHR43270">
    <property type="entry name" value="BETA-ALA-HIS DIPEPTIDASE"/>
    <property type="match status" value="1"/>
</dbReference>
<dbReference type="PANTHER" id="PTHR43270:SF12">
    <property type="entry name" value="SUCCINYL-DIAMINOPIMELATE DESUCCINYLASE"/>
    <property type="match status" value="1"/>
</dbReference>
<dbReference type="EMBL" id="BAAAPW010000001">
    <property type="protein sequence ID" value="GAA2026911.1"/>
    <property type="molecule type" value="Genomic_DNA"/>
</dbReference>
<keyword evidence="1" id="KW-0645">Protease</keyword>
<keyword evidence="2" id="KW-0479">Metal-binding</keyword>
<comment type="caution">
    <text evidence="6">The sequence shown here is derived from an EMBL/GenBank/DDBJ whole genome shotgun (WGS) entry which is preliminary data.</text>
</comment>
<feature type="domain" description="Peptidase M20 dimerisation" evidence="5">
    <location>
        <begin position="53"/>
        <end position="210"/>
    </location>
</feature>
<evidence type="ECO:0000256" key="1">
    <source>
        <dbReference type="ARBA" id="ARBA00022670"/>
    </source>
</evidence>
<dbReference type="Gene3D" id="3.40.630.10">
    <property type="entry name" value="Zn peptidases"/>
    <property type="match status" value="1"/>
</dbReference>
<dbReference type="Proteomes" id="UP001501196">
    <property type="component" value="Unassembled WGS sequence"/>
</dbReference>
<dbReference type="RefSeq" id="WP_344369586.1">
    <property type="nucleotide sequence ID" value="NZ_BAAAPW010000001.1"/>
</dbReference>
<dbReference type="SUPFAM" id="SSF53187">
    <property type="entry name" value="Zn-dependent exopeptidases"/>
    <property type="match status" value="1"/>
</dbReference>
<evidence type="ECO:0000256" key="2">
    <source>
        <dbReference type="ARBA" id="ARBA00022723"/>
    </source>
</evidence>
<evidence type="ECO:0000256" key="3">
    <source>
        <dbReference type="ARBA" id="ARBA00022801"/>
    </source>
</evidence>
<accession>A0ABN2U1V9</accession>
<dbReference type="Gene3D" id="3.30.70.360">
    <property type="match status" value="1"/>
</dbReference>
<dbReference type="Pfam" id="PF07687">
    <property type="entry name" value="M20_dimer"/>
    <property type="match status" value="1"/>
</dbReference>